<dbReference type="RefSeq" id="WP_245318898.1">
    <property type="nucleotide sequence ID" value="NZ_FUXL01000004.1"/>
</dbReference>
<dbReference type="InterPro" id="IPR032816">
    <property type="entry name" value="VTT_dom"/>
</dbReference>
<accession>A0A1T4Q3F1</accession>
<dbReference type="Proteomes" id="UP000190135">
    <property type="component" value="Unassembled WGS sequence"/>
</dbReference>
<feature type="domain" description="VTT" evidence="8">
    <location>
        <begin position="92"/>
        <end position="204"/>
    </location>
</feature>
<dbReference type="PANTHER" id="PTHR12677">
    <property type="entry name" value="GOLGI APPARATUS MEMBRANE PROTEIN TVP38-RELATED"/>
    <property type="match status" value="1"/>
</dbReference>
<feature type="transmembrane region" description="Helical" evidence="6">
    <location>
        <begin position="184"/>
        <end position="203"/>
    </location>
</feature>
<name>A0A1T4Q3F1_9HYPH</name>
<feature type="transmembrane region" description="Helical" evidence="6">
    <location>
        <begin position="101"/>
        <end position="125"/>
    </location>
</feature>
<evidence type="ECO:0000256" key="6">
    <source>
        <dbReference type="RuleBase" id="RU366058"/>
    </source>
</evidence>
<evidence type="ECO:0000256" key="3">
    <source>
        <dbReference type="ARBA" id="ARBA00022692"/>
    </source>
</evidence>
<dbReference type="GO" id="GO:0005886">
    <property type="term" value="C:plasma membrane"/>
    <property type="evidence" value="ECO:0007669"/>
    <property type="project" value="UniProtKB-SubCell"/>
</dbReference>
<reference evidence="9 10" key="1">
    <citation type="submission" date="2017-02" db="EMBL/GenBank/DDBJ databases">
        <authorList>
            <person name="Peterson S.W."/>
        </authorList>
    </citation>
    <scope>NUCLEOTIDE SEQUENCE [LARGE SCALE GENOMIC DNA]</scope>
    <source>
        <strain evidence="9 10">USBA 369</strain>
    </source>
</reference>
<evidence type="ECO:0000256" key="1">
    <source>
        <dbReference type="ARBA" id="ARBA00004651"/>
    </source>
</evidence>
<keyword evidence="10" id="KW-1185">Reference proteome</keyword>
<comment type="similarity">
    <text evidence="6">Belongs to the TVP38/TMEM64 family.</text>
</comment>
<dbReference type="AlphaFoldDB" id="A0A1T4Q3F1"/>
<evidence type="ECO:0000256" key="2">
    <source>
        <dbReference type="ARBA" id="ARBA00022475"/>
    </source>
</evidence>
<evidence type="ECO:0000256" key="7">
    <source>
        <dbReference type="SAM" id="MobiDB-lite"/>
    </source>
</evidence>
<dbReference type="EMBL" id="FUXL01000004">
    <property type="protein sequence ID" value="SJZ98355.1"/>
    <property type="molecule type" value="Genomic_DNA"/>
</dbReference>
<evidence type="ECO:0000256" key="5">
    <source>
        <dbReference type="ARBA" id="ARBA00023136"/>
    </source>
</evidence>
<feature type="transmembrane region" description="Helical" evidence="6">
    <location>
        <begin position="152"/>
        <end position="172"/>
    </location>
</feature>
<evidence type="ECO:0000313" key="10">
    <source>
        <dbReference type="Proteomes" id="UP000190135"/>
    </source>
</evidence>
<proteinExistence type="inferred from homology"/>
<keyword evidence="3 6" id="KW-0812">Transmembrane</keyword>
<dbReference type="InterPro" id="IPR015414">
    <property type="entry name" value="TMEM64"/>
</dbReference>
<organism evidence="9 10">
    <name type="scientific">Consotaella salsifontis</name>
    <dbReference type="NCBI Taxonomy" id="1365950"/>
    <lineage>
        <taxon>Bacteria</taxon>
        <taxon>Pseudomonadati</taxon>
        <taxon>Pseudomonadota</taxon>
        <taxon>Alphaproteobacteria</taxon>
        <taxon>Hyphomicrobiales</taxon>
        <taxon>Aurantimonadaceae</taxon>
        <taxon>Consotaella</taxon>
    </lineage>
</organism>
<feature type="compositionally biased region" description="Basic and acidic residues" evidence="7">
    <location>
        <begin position="1"/>
        <end position="11"/>
    </location>
</feature>
<dbReference type="Pfam" id="PF09335">
    <property type="entry name" value="VTT_dom"/>
    <property type="match status" value="1"/>
</dbReference>
<comment type="subcellular location">
    <subcellularLocation>
        <location evidence="1 6">Cell membrane</location>
        <topology evidence="1 6">Multi-pass membrane protein</topology>
    </subcellularLocation>
</comment>
<evidence type="ECO:0000313" key="9">
    <source>
        <dbReference type="EMBL" id="SJZ98355.1"/>
    </source>
</evidence>
<feature type="transmembrane region" description="Helical" evidence="6">
    <location>
        <begin position="27"/>
        <end position="49"/>
    </location>
</feature>
<feature type="transmembrane region" description="Helical" evidence="6">
    <location>
        <begin position="69"/>
        <end position="94"/>
    </location>
</feature>
<keyword evidence="4 6" id="KW-1133">Transmembrane helix</keyword>
<feature type="transmembrane region" description="Helical" evidence="6">
    <location>
        <begin position="223"/>
        <end position="245"/>
    </location>
</feature>
<keyword evidence="2 6" id="KW-1003">Cell membrane</keyword>
<evidence type="ECO:0000259" key="8">
    <source>
        <dbReference type="Pfam" id="PF09335"/>
    </source>
</evidence>
<keyword evidence="5 6" id="KW-0472">Membrane</keyword>
<feature type="region of interest" description="Disordered" evidence="7">
    <location>
        <begin position="1"/>
        <end position="20"/>
    </location>
</feature>
<dbReference type="STRING" id="1365950.SAMN05428963_104332"/>
<gene>
    <name evidence="9" type="ORF">SAMN05428963_104332</name>
</gene>
<dbReference type="PANTHER" id="PTHR12677:SF59">
    <property type="entry name" value="GOLGI APPARATUS MEMBRANE PROTEIN TVP38-RELATED"/>
    <property type="match status" value="1"/>
</dbReference>
<protein>
    <recommendedName>
        <fullName evidence="6">TVP38/TMEM64 family membrane protein</fullName>
    </recommendedName>
</protein>
<evidence type="ECO:0000256" key="4">
    <source>
        <dbReference type="ARBA" id="ARBA00022989"/>
    </source>
</evidence>
<sequence length="264" mass="27725">MRPIWREKDHGSAGAPSAAPMTSPQRFLPLALIGCALVLSWALGIQDQISFHAFLEGRHALKHWVDSNIVLAALGFTALYAIATALVFPAAAVLTIGGGFLFGWWLGGSLTVIGATIGACILFQATNSAFGGALRRRAGLIRRFADGFEKDAFSYLLVLRLSPVLPFSVVNVGPALIGVPFSTYALATFLGIIPGAMVYAFIGSGLDAALLAAGGNADSISDFITFDTTLALLGLAALSVLGLALKKWVIEPRRRAPERGGVSR</sequence>